<dbReference type="AlphaFoldDB" id="A0AAV3PPL5"/>
<keyword evidence="3" id="KW-1185">Reference proteome</keyword>
<dbReference type="Gene3D" id="3.10.20.90">
    <property type="entry name" value="Phosphatidylinositol 3-kinase Catalytic Subunit, Chain A, domain 1"/>
    <property type="match status" value="1"/>
</dbReference>
<sequence length="215" mass="23662">MVNSNKVKLMCSYGGRIQPRLSNATQLTYVGGDTKLLTVDRKVKFSDMIIKLTSLCNIVMEFCVKYQLPGDDLDALVSILDDDDVEHMMFEYDNLKKDPTRAARIRLFLFGIGNGPGKNPESDFPLNPDYLFGFDKAFDAGSVDPRSKALETPGRIVPGVSGFNDVAINNNDSHFGHGAREGHVTYRVPVNGGWGQGGPRMVNWAASVQDQKMGV</sequence>
<dbReference type="CDD" id="cd06410">
    <property type="entry name" value="PB1_UP2"/>
    <property type="match status" value="1"/>
</dbReference>
<dbReference type="PANTHER" id="PTHR31066:SF60">
    <property type="entry name" value="PB1 DOMAIN-CONTAINING PROTEIN"/>
    <property type="match status" value="1"/>
</dbReference>
<dbReference type="PANTHER" id="PTHR31066">
    <property type="entry name" value="OS05G0427100 PROTEIN-RELATED"/>
    <property type="match status" value="1"/>
</dbReference>
<organism evidence="2 3">
    <name type="scientific">Lithospermum erythrorhizon</name>
    <name type="common">Purple gromwell</name>
    <name type="synonym">Lithospermum officinale var. erythrorhizon</name>
    <dbReference type="NCBI Taxonomy" id="34254"/>
    <lineage>
        <taxon>Eukaryota</taxon>
        <taxon>Viridiplantae</taxon>
        <taxon>Streptophyta</taxon>
        <taxon>Embryophyta</taxon>
        <taxon>Tracheophyta</taxon>
        <taxon>Spermatophyta</taxon>
        <taxon>Magnoliopsida</taxon>
        <taxon>eudicotyledons</taxon>
        <taxon>Gunneridae</taxon>
        <taxon>Pentapetalae</taxon>
        <taxon>asterids</taxon>
        <taxon>lamiids</taxon>
        <taxon>Boraginales</taxon>
        <taxon>Boraginaceae</taxon>
        <taxon>Boraginoideae</taxon>
        <taxon>Lithospermeae</taxon>
        <taxon>Lithospermum</taxon>
    </lineage>
</organism>
<evidence type="ECO:0000313" key="2">
    <source>
        <dbReference type="EMBL" id="GAA0152255.1"/>
    </source>
</evidence>
<evidence type="ECO:0000313" key="3">
    <source>
        <dbReference type="Proteomes" id="UP001454036"/>
    </source>
</evidence>
<protein>
    <recommendedName>
        <fullName evidence="1">PB1 domain-containing protein</fullName>
    </recommendedName>
</protein>
<comment type="caution">
    <text evidence="2">The sequence shown here is derived from an EMBL/GenBank/DDBJ whole genome shotgun (WGS) entry which is preliminary data.</text>
</comment>
<dbReference type="SMART" id="SM00666">
    <property type="entry name" value="PB1"/>
    <property type="match status" value="1"/>
</dbReference>
<dbReference type="Pfam" id="PF00564">
    <property type="entry name" value="PB1"/>
    <property type="match status" value="1"/>
</dbReference>
<dbReference type="InterPro" id="IPR000270">
    <property type="entry name" value="PB1_dom"/>
</dbReference>
<dbReference type="SUPFAM" id="SSF54277">
    <property type="entry name" value="CAD &amp; PB1 domains"/>
    <property type="match status" value="1"/>
</dbReference>
<gene>
    <name evidence="2" type="ORF">LIER_10776</name>
</gene>
<reference evidence="2 3" key="1">
    <citation type="submission" date="2024-01" db="EMBL/GenBank/DDBJ databases">
        <title>The complete chloroplast genome sequence of Lithospermum erythrorhizon: insights into the phylogenetic relationship among Boraginaceae species and the maternal lineages of purple gromwells.</title>
        <authorList>
            <person name="Okada T."/>
            <person name="Watanabe K."/>
        </authorList>
    </citation>
    <scope>NUCLEOTIDE SEQUENCE [LARGE SCALE GENOMIC DNA]</scope>
</reference>
<accession>A0AAV3PPL5</accession>
<dbReference type="InterPro" id="IPR053198">
    <property type="entry name" value="Gynoecium_Dev_Regulator"/>
</dbReference>
<proteinExistence type="predicted"/>
<feature type="domain" description="PB1" evidence="1">
    <location>
        <begin position="22"/>
        <end position="112"/>
    </location>
</feature>
<dbReference type="EMBL" id="BAABME010001947">
    <property type="protein sequence ID" value="GAA0152255.1"/>
    <property type="molecule type" value="Genomic_DNA"/>
</dbReference>
<evidence type="ECO:0000259" key="1">
    <source>
        <dbReference type="SMART" id="SM00666"/>
    </source>
</evidence>
<dbReference type="Proteomes" id="UP001454036">
    <property type="component" value="Unassembled WGS sequence"/>
</dbReference>
<name>A0AAV3PPL5_LITER</name>